<protein>
    <submittedName>
        <fullName evidence="2">Cytochrome C biogenesis protein ResC</fullName>
    </submittedName>
</protein>
<accession>A0A0W8I201</accession>
<dbReference type="STRING" id="767452.AVL62_07410"/>
<dbReference type="OrthoDB" id="9803065at2"/>
<dbReference type="AlphaFoldDB" id="A0A0W8I201"/>
<sequence length="255" mass="25776">MSDLVLTGPLLLAVGVAALAGVVSFASPCVLPLVPGFLGYLGGMTPGRPGEDAAAAGGAGRARGRLVLGALLFVLGFTAVFLLMSVAISGLGLALVQHQDLLLRVAGAVVLVLGLVMIVQPGASWQLRWRPAAGLAGAPLLGVAFGLGFTACTGPALAAIQTLGTSIVPGEDQVGRAVVLGTAYSLGLGLPFLLVAAGVGWVSRASRWLRDHYLVIQRVGGGILVVLGLLMLSGVWAGLTAWVQAQLVSNFETVL</sequence>
<keyword evidence="1" id="KW-1133">Transmembrane helix</keyword>
<feature type="transmembrane region" description="Helical" evidence="1">
    <location>
        <begin position="183"/>
        <end position="202"/>
    </location>
</feature>
<evidence type="ECO:0000313" key="3">
    <source>
        <dbReference type="Proteomes" id="UP000054837"/>
    </source>
</evidence>
<feature type="transmembrane region" description="Helical" evidence="1">
    <location>
        <begin position="30"/>
        <end position="47"/>
    </location>
</feature>
<name>A0A0W8I201_9MICO</name>
<evidence type="ECO:0000256" key="1">
    <source>
        <dbReference type="SAM" id="Phobius"/>
    </source>
</evidence>
<comment type="caution">
    <text evidence="2">The sequence shown here is derived from an EMBL/GenBank/DDBJ whole genome shotgun (WGS) entry which is preliminary data.</text>
</comment>
<organism evidence="2 3">
    <name type="scientific">Serinicoccus chungangensis</name>
    <dbReference type="NCBI Taxonomy" id="767452"/>
    <lineage>
        <taxon>Bacteria</taxon>
        <taxon>Bacillati</taxon>
        <taxon>Actinomycetota</taxon>
        <taxon>Actinomycetes</taxon>
        <taxon>Micrococcales</taxon>
        <taxon>Ornithinimicrobiaceae</taxon>
        <taxon>Serinicoccus</taxon>
    </lineage>
</organism>
<keyword evidence="3" id="KW-1185">Reference proteome</keyword>
<proteinExistence type="predicted"/>
<dbReference type="InterPro" id="IPR051790">
    <property type="entry name" value="Cytochrome_c-biogenesis_DsbD"/>
</dbReference>
<keyword evidence="1" id="KW-0812">Transmembrane</keyword>
<keyword evidence="1" id="KW-0472">Membrane</keyword>
<feature type="transmembrane region" description="Helical" evidence="1">
    <location>
        <begin position="140"/>
        <end position="163"/>
    </location>
</feature>
<reference evidence="2 3" key="1">
    <citation type="submission" date="2015-12" db="EMBL/GenBank/DDBJ databases">
        <title>Serinicoccus chungangenesis strain CD08_5 genome sequencing and assembly.</title>
        <authorList>
            <person name="Chander A.M."/>
            <person name="Kaur G."/>
            <person name="Nair G.R."/>
            <person name="Dhawan D.K."/>
            <person name="Kochhar R.K."/>
            <person name="Mayilraj S."/>
            <person name="Bhadada S.K."/>
        </authorList>
    </citation>
    <scope>NUCLEOTIDE SEQUENCE [LARGE SCALE GENOMIC DNA]</scope>
    <source>
        <strain evidence="2 3">CD08_5</strain>
    </source>
</reference>
<feature type="transmembrane region" description="Helical" evidence="1">
    <location>
        <begin position="68"/>
        <end position="95"/>
    </location>
</feature>
<dbReference type="PANTHER" id="PTHR31272">
    <property type="entry name" value="CYTOCHROME C-TYPE BIOGENESIS PROTEIN HI_1454-RELATED"/>
    <property type="match status" value="1"/>
</dbReference>
<dbReference type="Proteomes" id="UP000054837">
    <property type="component" value="Unassembled WGS sequence"/>
</dbReference>
<dbReference type="EMBL" id="LQBL01000031">
    <property type="protein sequence ID" value="KUG51777.1"/>
    <property type="molecule type" value="Genomic_DNA"/>
</dbReference>
<evidence type="ECO:0000313" key="2">
    <source>
        <dbReference type="EMBL" id="KUG51777.1"/>
    </source>
</evidence>
<feature type="transmembrane region" description="Helical" evidence="1">
    <location>
        <begin position="101"/>
        <end position="119"/>
    </location>
</feature>
<gene>
    <name evidence="2" type="ORF">AVL62_07410</name>
</gene>
<feature type="transmembrane region" description="Helical" evidence="1">
    <location>
        <begin position="223"/>
        <end position="245"/>
    </location>
</feature>
<dbReference type="RefSeq" id="WP_058892073.1">
    <property type="nucleotide sequence ID" value="NZ_LQBL01000031.1"/>
</dbReference>
<dbReference type="PANTHER" id="PTHR31272:SF4">
    <property type="entry name" value="CYTOCHROME C-TYPE BIOGENESIS PROTEIN HI_1454-RELATED"/>
    <property type="match status" value="1"/>
</dbReference>